<sequence length="388" mass="39935">MLPAPPSLCSTNAAGLCSMGAVLHQATGKLGRGVHPERAPAHAHPPGPDPFGLPSRPDNASGSAARLRTRPGATAASRNPSVLCCPASPLPRGSSGCSYLRPSSSRRSGGRRGRPTPVLSRRRGTGGGRGCCGPPPRAPLPTACSPSRRRGSAFALRVRASRAACAAGWAAAGKRGGAEPGSPGRRLRSRRRSRSRAERERSERPGSGREQKGPALGRAPEGGAWRGGGQAGARAASRFSGCGAAPQGGGRAENAQAPRPPAPRGGQWLGVRGVPAPHLGAGHPSALPSCLPARGPISAQRFPTCRAERASQTNQRRKPTYDPSRSDQRSRKAAQSGLAFLLLQRPDARSPIATAVNSTGRPARAGPSAQAREVAAPRLPFAPSVLRK</sequence>
<protein>
    <recommendedName>
        <fullName evidence="4">Collagen alpha-1(I) chain-like</fullName>
    </recommendedName>
</protein>
<name>A0ABN8ZH62_RANTA</name>
<dbReference type="Proteomes" id="UP001176941">
    <property type="component" value="Chromosome 33"/>
</dbReference>
<gene>
    <name evidence="2" type="ORF">MRATA1EN1_LOCUS22081</name>
</gene>
<accession>A0ABN8ZH62</accession>
<feature type="compositionally biased region" description="Basic and acidic residues" evidence="1">
    <location>
        <begin position="195"/>
        <end position="212"/>
    </location>
</feature>
<dbReference type="EMBL" id="OX459969">
    <property type="protein sequence ID" value="CAI9173119.1"/>
    <property type="molecule type" value="Genomic_DNA"/>
</dbReference>
<feature type="compositionally biased region" description="Basic residues" evidence="1">
    <location>
        <begin position="185"/>
        <end position="194"/>
    </location>
</feature>
<reference evidence="2" key="1">
    <citation type="submission" date="2023-04" db="EMBL/GenBank/DDBJ databases">
        <authorList>
            <consortium name="ELIXIR-Norway"/>
        </authorList>
    </citation>
    <scope>NUCLEOTIDE SEQUENCE [LARGE SCALE GENOMIC DNA]</scope>
</reference>
<feature type="compositionally biased region" description="Low complexity" evidence="1">
    <location>
        <begin position="232"/>
        <end position="245"/>
    </location>
</feature>
<evidence type="ECO:0000313" key="2">
    <source>
        <dbReference type="EMBL" id="CAI9173119.1"/>
    </source>
</evidence>
<evidence type="ECO:0008006" key="4">
    <source>
        <dbReference type="Google" id="ProtNLM"/>
    </source>
</evidence>
<feature type="region of interest" description="Disordered" evidence="1">
    <location>
        <begin position="170"/>
        <end position="337"/>
    </location>
</feature>
<keyword evidence="3" id="KW-1185">Reference proteome</keyword>
<evidence type="ECO:0000256" key="1">
    <source>
        <dbReference type="SAM" id="MobiDB-lite"/>
    </source>
</evidence>
<evidence type="ECO:0000313" key="3">
    <source>
        <dbReference type="Proteomes" id="UP001176941"/>
    </source>
</evidence>
<feature type="region of interest" description="Disordered" evidence="1">
    <location>
        <begin position="354"/>
        <end position="388"/>
    </location>
</feature>
<proteinExistence type="predicted"/>
<feature type="region of interest" description="Disordered" evidence="1">
    <location>
        <begin position="32"/>
        <end position="148"/>
    </location>
</feature>
<organism evidence="2 3">
    <name type="scientific">Rangifer tarandus platyrhynchus</name>
    <name type="common">Svalbard reindeer</name>
    <dbReference type="NCBI Taxonomy" id="3082113"/>
    <lineage>
        <taxon>Eukaryota</taxon>
        <taxon>Metazoa</taxon>
        <taxon>Chordata</taxon>
        <taxon>Craniata</taxon>
        <taxon>Vertebrata</taxon>
        <taxon>Euteleostomi</taxon>
        <taxon>Mammalia</taxon>
        <taxon>Eutheria</taxon>
        <taxon>Laurasiatheria</taxon>
        <taxon>Artiodactyla</taxon>
        <taxon>Ruminantia</taxon>
        <taxon>Pecora</taxon>
        <taxon>Cervidae</taxon>
        <taxon>Odocoileinae</taxon>
        <taxon>Rangifer</taxon>
    </lineage>
</organism>
<feature type="compositionally biased region" description="Basic residues" evidence="1">
    <location>
        <begin position="108"/>
        <end position="124"/>
    </location>
</feature>